<name>A0A560G3N1_9PROT</name>
<dbReference type="EMBL" id="VITO01000005">
    <property type="protein sequence ID" value="TWB28431.1"/>
    <property type="molecule type" value="Genomic_DNA"/>
</dbReference>
<dbReference type="SUPFAM" id="SSF46894">
    <property type="entry name" value="C-terminal effector domain of the bipartite response regulators"/>
    <property type="match status" value="1"/>
</dbReference>
<evidence type="ECO:0000313" key="2">
    <source>
        <dbReference type="Proteomes" id="UP000316545"/>
    </source>
</evidence>
<evidence type="ECO:0000313" key="1">
    <source>
        <dbReference type="EMBL" id="TWB28431.1"/>
    </source>
</evidence>
<dbReference type="Gene3D" id="1.10.10.10">
    <property type="entry name" value="Winged helix-like DNA-binding domain superfamily/Winged helix DNA-binding domain"/>
    <property type="match status" value="1"/>
</dbReference>
<comment type="caution">
    <text evidence="1">The sequence shown here is derived from an EMBL/GenBank/DDBJ whole genome shotgun (WGS) entry which is preliminary data.</text>
</comment>
<gene>
    <name evidence="1" type="ORF">FBZ88_105150</name>
</gene>
<proteinExistence type="predicted"/>
<dbReference type="GO" id="GO:0003677">
    <property type="term" value="F:DNA binding"/>
    <property type="evidence" value="ECO:0007669"/>
    <property type="project" value="InterPro"/>
</dbReference>
<protein>
    <submittedName>
        <fullName evidence="1">Transcriptional regulator</fullName>
    </submittedName>
</protein>
<reference evidence="1 2" key="1">
    <citation type="submission" date="2019-06" db="EMBL/GenBank/DDBJ databases">
        <title>Genomic Encyclopedia of Type Strains, Phase IV (KMG-V): Genome sequencing to study the core and pangenomes of soil and plant-associated prokaryotes.</title>
        <authorList>
            <person name="Whitman W."/>
        </authorList>
    </citation>
    <scope>NUCLEOTIDE SEQUENCE [LARGE SCALE GENOMIC DNA]</scope>
    <source>
        <strain evidence="1 2">BR 11865</strain>
    </source>
</reference>
<dbReference type="GO" id="GO:0006355">
    <property type="term" value="P:regulation of DNA-templated transcription"/>
    <property type="evidence" value="ECO:0007669"/>
    <property type="project" value="InterPro"/>
</dbReference>
<dbReference type="Proteomes" id="UP000316545">
    <property type="component" value="Unassembled WGS sequence"/>
</dbReference>
<dbReference type="AlphaFoldDB" id="A0A560G3N1"/>
<dbReference type="InterPro" id="IPR016032">
    <property type="entry name" value="Sig_transdc_resp-reg_C-effctor"/>
</dbReference>
<organism evidence="1 2">
    <name type="scientific">Nitrospirillum amazonense</name>
    <dbReference type="NCBI Taxonomy" id="28077"/>
    <lineage>
        <taxon>Bacteria</taxon>
        <taxon>Pseudomonadati</taxon>
        <taxon>Pseudomonadota</taxon>
        <taxon>Alphaproteobacteria</taxon>
        <taxon>Rhodospirillales</taxon>
        <taxon>Azospirillaceae</taxon>
        <taxon>Nitrospirillum</taxon>
    </lineage>
</organism>
<dbReference type="InterPro" id="IPR036388">
    <property type="entry name" value="WH-like_DNA-bd_sf"/>
</dbReference>
<dbReference type="RefSeq" id="WP_145616546.1">
    <property type="nucleotide sequence ID" value="NZ_JAYNFR010000049.1"/>
</dbReference>
<keyword evidence="2" id="KW-1185">Reference proteome</keyword>
<sequence length="60" mass="6689">MTGTYRIGGWTFDGAVLRHADGTERRLEGRAAWTLAALCVRRDEVVSRDALLAEVWQGRA</sequence>
<accession>A0A560G3N1</accession>